<comment type="caution">
    <text evidence="1">The sequence shown here is derived from an EMBL/GenBank/DDBJ whole genome shotgun (WGS) entry which is preliminary data.</text>
</comment>
<protein>
    <submittedName>
        <fullName evidence="1">Uncharacterized protein</fullName>
    </submittedName>
</protein>
<dbReference type="Proteomes" id="UP000585905">
    <property type="component" value="Unassembled WGS sequence"/>
</dbReference>
<proteinExistence type="predicted"/>
<organism evidence="1 2">
    <name type="scientific">Microcella alkalica</name>
    <dbReference type="NCBI Taxonomy" id="355930"/>
    <lineage>
        <taxon>Bacteria</taxon>
        <taxon>Bacillati</taxon>
        <taxon>Actinomycetota</taxon>
        <taxon>Actinomycetes</taxon>
        <taxon>Micrococcales</taxon>
        <taxon>Microbacteriaceae</taxon>
        <taxon>Microcella</taxon>
    </lineage>
</organism>
<reference evidence="1 2" key="1">
    <citation type="submission" date="2020-07" db="EMBL/GenBank/DDBJ databases">
        <title>Sequencing the genomes of 1000 actinobacteria strains.</title>
        <authorList>
            <person name="Klenk H.-P."/>
        </authorList>
    </citation>
    <scope>NUCLEOTIDE SEQUENCE [LARGE SCALE GENOMIC DNA]</scope>
    <source>
        <strain evidence="1 2">DSM 19663</strain>
    </source>
</reference>
<gene>
    <name evidence="1" type="ORF">FHX53_001431</name>
</gene>
<dbReference type="EMBL" id="JACGWX010000003">
    <property type="protein sequence ID" value="MBA8847839.1"/>
    <property type="molecule type" value="Genomic_DNA"/>
</dbReference>
<name>A0A839E5A3_9MICO</name>
<sequence length="36" mass="3914">MTGPELVDRVRAGWRVVREGNARLAENLPAPAQGAR</sequence>
<keyword evidence="2" id="KW-1185">Reference proteome</keyword>
<evidence type="ECO:0000313" key="2">
    <source>
        <dbReference type="Proteomes" id="UP000585905"/>
    </source>
</evidence>
<evidence type="ECO:0000313" key="1">
    <source>
        <dbReference type="EMBL" id="MBA8847839.1"/>
    </source>
</evidence>
<dbReference type="AlphaFoldDB" id="A0A839E5A3"/>
<accession>A0A839E5A3</accession>